<dbReference type="Pfam" id="PF00595">
    <property type="entry name" value="PDZ"/>
    <property type="match status" value="1"/>
</dbReference>
<dbReference type="PROSITE" id="PS50106">
    <property type="entry name" value="PDZ"/>
    <property type="match status" value="1"/>
</dbReference>
<dbReference type="InterPro" id="IPR015506">
    <property type="entry name" value="Dsh/Dvl-rel"/>
</dbReference>
<dbReference type="FunFam" id="1.10.10.10:FF:000040">
    <property type="entry name" value="segment polarity protein dishevelled homolog DVL-3"/>
    <property type="match status" value="1"/>
</dbReference>
<keyword evidence="4" id="KW-0963">Cytoplasm</keyword>
<dbReference type="Proteomes" id="UP001627154">
    <property type="component" value="Unassembled WGS sequence"/>
</dbReference>
<evidence type="ECO:0000259" key="10">
    <source>
        <dbReference type="PROSITE" id="PS50841"/>
    </source>
</evidence>
<dbReference type="InterPro" id="IPR001478">
    <property type="entry name" value="PDZ"/>
</dbReference>
<dbReference type="Gene3D" id="2.30.42.10">
    <property type="match status" value="1"/>
</dbReference>
<comment type="similarity">
    <text evidence="2">Belongs to the DSH family.</text>
</comment>
<dbReference type="InterPro" id="IPR036034">
    <property type="entry name" value="PDZ_sf"/>
</dbReference>
<dbReference type="InterPro" id="IPR036390">
    <property type="entry name" value="WH_DNA-bd_sf"/>
</dbReference>
<feature type="compositionally biased region" description="Low complexity" evidence="7">
    <location>
        <begin position="651"/>
        <end position="681"/>
    </location>
</feature>
<evidence type="ECO:0000259" key="9">
    <source>
        <dbReference type="PROSITE" id="PS50186"/>
    </source>
</evidence>
<dbReference type="CDD" id="cd06717">
    <property type="entry name" value="PDZ_Dishevelled-like"/>
    <property type="match status" value="1"/>
</dbReference>
<feature type="compositionally biased region" description="Polar residues" evidence="7">
    <location>
        <begin position="121"/>
        <end position="134"/>
    </location>
</feature>
<evidence type="ECO:0000256" key="7">
    <source>
        <dbReference type="SAM" id="MobiDB-lite"/>
    </source>
</evidence>
<organism evidence="11 12">
    <name type="scientific">Trichogramma kaykai</name>
    <dbReference type="NCBI Taxonomy" id="54128"/>
    <lineage>
        <taxon>Eukaryota</taxon>
        <taxon>Metazoa</taxon>
        <taxon>Ecdysozoa</taxon>
        <taxon>Arthropoda</taxon>
        <taxon>Hexapoda</taxon>
        <taxon>Insecta</taxon>
        <taxon>Pterygota</taxon>
        <taxon>Neoptera</taxon>
        <taxon>Endopterygota</taxon>
        <taxon>Hymenoptera</taxon>
        <taxon>Apocrita</taxon>
        <taxon>Proctotrupomorpha</taxon>
        <taxon>Chalcidoidea</taxon>
        <taxon>Trichogrammatidae</taxon>
        <taxon>Trichogramma</taxon>
    </lineage>
</organism>
<reference evidence="11 12" key="1">
    <citation type="journal article" date="2024" name="bioRxiv">
        <title>A reference genome for Trichogramma kaykai: A tiny desert-dwelling parasitoid wasp with competing sex-ratio distorters.</title>
        <authorList>
            <person name="Culotta J."/>
            <person name="Lindsey A.R."/>
        </authorList>
    </citation>
    <scope>NUCLEOTIDE SEQUENCE [LARGE SCALE GENOMIC DNA]</scope>
    <source>
        <strain evidence="11 12">KSX58</strain>
    </source>
</reference>
<feature type="compositionally biased region" description="Low complexity" evidence="7">
    <location>
        <begin position="693"/>
        <end position="714"/>
    </location>
</feature>
<sequence length="738" mass="81804">MEENNKLQENQDQPQQQQQQQHNNATLQQQHETSSAKETKIIYHIDDEETPYLVKVSCPPESVTLADFKNVLNRPNYKYFFKSMDDDFGVVKEEIVDDDAHLPCFNGRVVSWLVLAEGSNQSDGASQCTDTAPQQDHPKGPHHHDKVDHVTPGHTTRPPLPPLSHDDTLTETESIMSSRHHGQHLHKSARHHADKYEKYNKYNGLRINGHSKHRSAMGYESASILSSDLETTTFLESDDDASSRITSTTGRHTMSSAIDRQTMDRQRRTQRRRRHRLPPMSRTSSFSSITDSTMSLNIITVSLNMDTVNFLGISIVGQSNKGGDGGIYVGSIMKGGAVALDGRIEPGDMILQVNDINFENMSNDEAVRVLREVVQKPGPIKLVVAKCWDPNPKGYFTIPRTEPVRPIDPGAWVAHTAAIRGEGFPPRPPSATTITSTSSSLASTLPDAELLNLFSGPFDEQDLSINSDMTTIVRAMARPDSGLEVRDRLWLKITIPNAFIGADVVDWLNKNVKGFIDRRDARKYASLMLKAGLIRHTVNKITFSEQCYYIFGDLISAMSNMKLDCDQVGPLPPPSSWDMPYSGTYAPHAATGYSPMPFNFTNEPTIYGYQREESLHSGSELQLPMVPAMPTIAKSTATTLTTTGGSGGSNGKRSSGSRSRSSGSEQSVRTGTGSGNTNQTQIALHPQQPQPQQPLQQQQQLQNQGQQQQQQNQQELSGSRQSFRIAMGNPCEFFVDVM</sequence>
<feature type="domain" description="DIX" evidence="10">
    <location>
        <begin position="36"/>
        <end position="117"/>
    </location>
</feature>
<dbReference type="InterPro" id="IPR001158">
    <property type="entry name" value="DIX"/>
</dbReference>
<dbReference type="GO" id="GO:0016055">
    <property type="term" value="P:Wnt signaling pathway"/>
    <property type="evidence" value="ECO:0007669"/>
    <property type="project" value="UniProtKB-KW"/>
</dbReference>
<dbReference type="Gene3D" id="1.10.10.10">
    <property type="entry name" value="Winged helix-like DNA-binding domain superfamily/Winged helix DNA-binding domain"/>
    <property type="match status" value="1"/>
</dbReference>
<name>A0ABD2W3V4_9HYME</name>
<keyword evidence="12" id="KW-1185">Reference proteome</keyword>
<dbReference type="InterPro" id="IPR000591">
    <property type="entry name" value="DEP_dom"/>
</dbReference>
<dbReference type="PANTHER" id="PTHR10878">
    <property type="entry name" value="SEGMENT POLARITY PROTEIN DISHEVELLED"/>
    <property type="match status" value="1"/>
</dbReference>
<evidence type="ECO:0000256" key="2">
    <source>
        <dbReference type="ARBA" id="ARBA00008735"/>
    </source>
</evidence>
<dbReference type="SUPFAM" id="SSF54236">
    <property type="entry name" value="Ubiquitin-like"/>
    <property type="match status" value="1"/>
</dbReference>
<evidence type="ECO:0000313" key="11">
    <source>
        <dbReference type="EMBL" id="KAL3387730.1"/>
    </source>
</evidence>
<dbReference type="EMBL" id="JBJJXI010000136">
    <property type="protein sequence ID" value="KAL3387730.1"/>
    <property type="molecule type" value="Genomic_DNA"/>
</dbReference>
<dbReference type="Pfam" id="PF00610">
    <property type="entry name" value="DEP"/>
    <property type="match status" value="1"/>
</dbReference>
<feature type="region of interest" description="Disordered" evidence="7">
    <location>
        <begin position="638"/>
        <end position="723"/>
    </location>
</feature>
<evidence type="ECO:0000256" key="3">
    <source>
        <dbReference type="ARBA" id="ARBA00022473"/>
    </source>
</evidence>
<evidence type="ECO:0000256" key="4">
    <source>
        <dbReference type="ARBA" id="ARBA00022490"/>
    </source>
</evidence>
<gene>
    <name evidence="11" type="ORF">TKK_016841</name>
</gene>
<dbReference type="SMART" id="SM00049">
    <property type="entry name" value="DEP"/>
    <property type="match status" value="1"/>
</dbReference>
<dbReference type="PROSITE" id="PS50841">
    <property type="entry name" value="DIX"/>
    <property type="match status" value="1"/>
</dbReference>
<keyword evidence="3" id="KW-0217">Developmental protein</keyword>
<feature type="compositionally biased region" description="Basic residues" evidence="7">
    <location>
        <begin position="268"/>
        <end position="277"/>
    </location>
</feature>
<comment type="caution">
    <text evidence="11">The sequence shown here is derived from an EMBL/GenBank/DDBJ whole genome shotgun (WGS) entry which is preliminary data.</text>
</comment>
<feature type="compositionally biased region" description="Polar residues" evidence="7">
    <location>
        <begin position="243"/>
        <end position="258"/>
    </location>
</feature>
<dbReference type="CDD" id="cd04438">
    <property type="entry name" value="DEP_dishevelled"/>
    <property type="match status" value="1"/>
</dbReference>
<dbReference type="SUPFAM" id="SSF46785">
    <property type="entry name" value="Winged helix' DNA-binding domain"/>
    <property type="match status" value="1"/>
</dbReference>
<comment type="subcellular location">
    <subcellularLocation>
        <location evidence="1">Cytoplasm</location>
    </subcellularLocation>
</comment>
<evidence type="ECO:0000256" key="1">
    <source>
        <dbReference type="ARBA" id="ARBA00004496"/>
    </source>
</evidence>
<feature type="region of interest" description="Disordered" evidence="7">
    <location>
        <begin position="240"/>
        <end position="288"/>
    </location>
</feature>
<protein>
    <recommendedName>
        <fullName evidence="13">Dishevelled</fullName>
    </recommendedName>
</protein>
<dbReference type="Pfam" id="PF02377">
    <property type="entry name" value="Dishevelled"/>
    <property type="match status" value="1"/>
</dbReference>
<dbReference type="PROSITE" id="PS50186">
    <property type="entry name" value="DEP"/>
    <property type="match status" value="1"/>
</dbReference>
<dbReference type="GO" id="GO:0005737">
    <property type="term" value="C:cytoplasm"/>
    <property type="evidence" value="ECO:0007669"/>
    <property type="project" value="UniProtKB-SubCell"/>
</dbReference>
<dbReference type="SMART" id="SM00021">
    <property type="entry name" value="DAX"/>
    <property type="match status" value="1"/>
</dbReference>
<dbReference type="FunFam" id="2.40.240.130:FF:000001">
    <property type="entry name" value="Segment polarity protein dishevelled homolog DVL-1"/>
    <property type="match status" value="1"/>
</dbReference>
<dbReference type="FunFam" id="2.30.42.10:FF:000014">
    <property type="entry name" value="Segment polarity protein dishevelled homolog DVL-3"/>
    <property type="match status" value="1"/>
</dbReference>
<dbReference type="Gene3D" id="2.40.240.130">
    <property type="match status" value="1"/>
</dbReference>
<evidence type="ECO:0000256" key="6">
    <source>
        <dbReference type="PROSITE-ProRule" id="PRU00069"/>
    </source>
</evidence>
<dbReference type="InterPro" id="IPR036388">
    <property type="entry name" value="WH-like_DNA-bd_sf"/>
</dbReference>
<dbReference type="PANTHER" id="PTHR10878:SF25">
    <property type="entry name" value="SEGMENT POLARITY PROTEIN DISHEVELLED"/>
    <property type="match status" value="1"/>
</dbReference>
<keyword evidence="5 6" id="KW-0879">Wnt signaling pathway</keyword>
<dbReference type="Pfam" id="PF00778">
    <property type="entry name" value="DIX"/>
    <property type="match status" value="1"/>
</dbReference>
<evidence type="ECO:0000313" key="12">
    <source>
        <dbReference type="Proteomes" id="UP001627154"/>
    </source>
</evidence>
<feature type="domain" description="DEP" evidence="9">
    <location>
        <begin position="479"/>
        <end position="553"/>
    </location>
</feature>
<evidence type="ECO:0008006" key="13">
    <source>
        <dbReference type="Google" id="ProtNLM"/>
    </source>
</evidence>
<dbReference type="PRINTS" id="PR01760">
    <property type="entry name" value="DISHEVELLED"/>
</dbReference>
<dbReference type="SMART" id="SM00228">
    <property type="entry name" value="PDZ"/>
    <property type="match status" value="1"/>
</dbReference>
<evidence type="ECO:0000256" key="5">
    <source>
        <dbReference type="ARBA" id="ARBA00022687"/>
    </source>
</evidence>
<dbReference type="SUPFAM" id="SSF50156">
    <property type="entry name" value="PDZ domain-like"/>
    <property type="match status" value="1"/>
</dbReference>
<dbReference type="InterPro" id="IPR038207">
    <property type="entry name" value="DIX_dom_sf"/>
</dbReference>
<feature type="domain" description="PDZ" evidence="8">
    <location>
        <begin position="300"/>
        <end position="372"/>
    </location>
</feature>
<feature type="compositionally biased region" description="Low complexity" evidence="7">
    <location>
        <begin position="8"/>
        <end position="30"/>
    </location>
</feature>
<accession>A0ABD2W3V4</accession>
<feature type="region of interest" description="Disordered" evidence="7">
    <location>
        <begin position="121"/>
        <end position="168"/>
    </location>
</feature>
<dbReference type="InterPro" id="IPR029071">
    <property type="entry name" value="Ubiquitin-like_domsf"/>
</dbReference>
<dbReference type="AlphaFoldDB" id="A0ABD2W3V4"/>
<dbReference type="InterPro" id="IPR003351">
    <property type="entry name" value="Dishevelled_protein_dom"/>
</dbReference>
<proteinExistence type="inferred from homology"/>
<evidence type="ECO:0000259" key="8">
    <source>
        <dbReference type="PROSITE" id="PS50106"/>
    </source>
</evidence>
<dbReference type="InterPro" id="IPR008339">
    <property type="entry name" value="Dishevelled_fam"/>
</dbReference>
<feature type="region of interest" description="Disordered" evidence="7">
    <location>
        <begin position="1"/>
        <end position="36"/>
    </location>
</feature>